<keyword evidence="3" id="KW-1185">Reference proteome</keyword>
<dbReference type="Proteomes" id="UP001352263">
    <property type="component" value="Unassembled WGS sequence"/>
</dbReference>
<keyword evidence="1" id="KW-0812">Transmembrane</keyword>
<evidence type="ECO:0000313" key="2">
    <source>
        <dbReference type="EMBL" id="MEC4719911.1"/>
    </source>
</evidence>
<dbReference type="EMBL" id="JAWIIV010000008">
    <property type="protein sequence ID" value="MEC4719911.1"/>
    <property type="molecule type" value="Genomic_DNA"/>
</dbReference>
<name>A0ABU6J8F0_9BURK</name>
<keyword evidence="1" id="KW-1133">Transmembrane helix</keyword>
<keyword evidence="1" id="KW-0472">Membrane</keyword>
<evidence type="ECO:0000313" key="3">
    <source>
        <dbReference type="Proteomes" id="UP001352263"/>
    </source>
</evidence>
<organism evidence="2 3">
    <name type="scientific">Noviherbaspirillum album</name>
    <dbReference type="NCBI Taxonomy" id="3080276"/>
    <lineage>
        <taxon>Bacteria</taxon>
        <taxon>Pseudomonadati</taxon>
        <taxon>Pseudomonadota</taxon>
        <taxon>Betaproteobacteria</taxon>
        <taxon>Burkholderiales</taxon>
        <taxon>Oxalobacteraceae</taxon>
        <taxon>Noviherbaspirillum</taxon>
    </lineage>
</organism>
<sequence>MSDEGRKKLDRAYEGLEHETPDRVSRMIRWLRSPASKWIRLPLGILLIAGGVFGFLPVLGFEFIPLGLLLIAQDVPFLRKPVGELTLWLEHQWIALKHWWQSRHRH</sequence>
<protein>
    <recommendedName>
        <fullName evidence="4">Transmembrane protein</fullName>
    </recommendedName>
</protein>
<reference evidence="2 3" key="1">
    <citation type="submission" date="2023-10" db="EMBL/GenBank/DDBJ databases">
        <title>Noviherbaspirillum sp. CPCC 100848 genome assembly.</title>
        <authorList>
            <person name="Li X.Y."/>
            <person name="Fang X.M."/>
        </authorList>
    </citation>
    <scope>NUCLEOTIDE SEQUENCE [LARGE SCALE GENOMIC DNA]</scope>
    <source>
        <strain evidence="2 3">CPCC 100848</strain>
    </source>
</reference>
<feature type="transmembrane region" description="Helical" evidence="1">
    <location>
        <begin position="43"/>
        <end position="71"/>
    </location>
</feature>
<accession>A0ABU6J8F0</accession>
<dbReference type="RefSeq" id="WP_326506621.1">
    <property type="nucleotide sequence ID" value="NZ_JAWIIV010000008.1"/>
</dbReference>
<proteinExistence type="predicted"/>
<evidence type="ECO:0008006" key="4">
    <source>
        <dbReference type="Google" id="ProtNLM"/>
    </source>
</evidence>
<gene>
    <name evidence="2" type="ORF">RY831_12185</name>
</gene>
<evidence type="ECO:0000256" key="1">
    <source>
        <dbReference type="SAM" id="Phobius"/>
    </source>
</evidence>
<comment type="caution">
    <text evidence="2">The sequence shown here is derived from an EMBL/GenBank/DDBJ whole genome shotgun (WGS) entry which is preliminary data.</text>
</comment>